<evidence type="ECO:0000313" key="2">
    <source>
        <dbReference type="EMBL" id="MBB6096196.1"/>
    </source>
</evidence>
<dbReference type="NCBIfam" id="TIGR02913">
    <property type="entry name" value="HAF_rpt"/>
    <property type="match status" value="1"/>
</dbReference>
<evidence type="ECO:0000256" key="1">
    <source>
        <dbReference type="SAM" id="SignalP"/>
    </source>
</evidence>
<keyword evidence="3" id="KW-1185">Reference proteome</keyword>
<dbReference type="InterPro" id="IPR014262">
    <property type="entry name" value="HAF_rpt"/>
</dbReference>
<organism evidence="2 3">
    <name type="scientific">Povalibacter uvarum</name>
    <dbReference type="NCBI Taxonomy" id="732238"/>
    <lineage>
        <taxon>Bacteria</taxon>
        <taxon>Pseudomonadati</taxon>
        <taxon>Pseudomonadota</taxon>
        <taxon>Gammaproteobacteria</taxon>
        <taxon>Steroidobacterales</taxon>
        <taxon>Steroidobacteraceae</taxon>
        <taxon>Povalibacter</taxon>
    </lineage>
</organism>
<feature type="signal peptide" evidence="1">
    <location>
        <begin position="1"/>
        <end position="23"/>
    </location>
</feature>
<comment type="caution">
    <text evidence="2">The sequence shown here is derived from an EMBL/GenBank/DDBJ whole genome shotgun (WGS) entry which is preliminary data.</text>
</comment>
<gene>
    <name evidence="2" type="ORF">HNQ60_005118</name>
</gene>
<name>A0A841HTH3_9GAMM</name>
<proteinExistence type="predicted"/>
<feature type="chain" id="PRO_5032791491" evidence="1">
    <location>
        <begin position="24"/>
        <end position="390"/>
    </location>
</feature>
<keyword evidence="1" id="KW-0732">Signal</keyword>
<evidence type="ECO:0000313" key="3">
    <source>
        <dbReference type="Proteomes" id="UP000588068"/>
    </source>
</evidence>
<dbReference type="RefSeq" id="WP_184335594.1">
    <property type="nucleotide sequence ID" value="NZ_JACHHZ010000007.1"/>
</dbReference>
<dbReference type="Proteomes" id="UP000588068">
    <property type="component" value="Unassembled WGS sequence"/>
</dbReference>
<accession>A0A841HTH3</accession>
<dbReference type="AlphaFoldDB" id="A0A841HTH3"/>
<sequence length="390" mass="41712">MPFRKLTWAIALAMFAGNAPASASRYEIATITITDLGTLGGQESVARDINNLGDAVGWAHKADGRQSAFMHLAGVMADIGWNLASNYDTEATGINSLRSAVAIARARTDLRPHAATYSYGGSMVLMDEGIHPDVARMCNYRSLVQALNDSGMAVGAISIQTPTSRCYPAYEPAYWTHVFGVPETLDVGLPGGQNFDVNNHGTFVGMANECCVRVDHKAFRWHSGVLTAVPLPPGMGILGSGGPARGINDGGQVVGEFYVLGESGARLRRAFFWDGVGAHSIFTGVLPTGTESMAYEVNRQGFVVGVADKWTISPLPGPPGYRRNHGFVWHPSIGMRELPKLPASGYSGGCEAYAVNDLSQGRVQIVGYCNSGSRRRAVRWDVSVRFLGPS</sequence>
<dbReference type="EMBL" id="JACHHZ010000007">
    <property type="protein sequence ID" value="MBB6096196.1"/>
    <property type="molecule type" value="Genomic_DNA"/>
</dbReference>
<reference evidence="2 3" key="1">
    <citation type="submission" date="2020-08" db="EMBL/GenBank/DDBJ databases">
        <title>Genomic Encyclopedia of Type Strains, Phase IV (KMG-IV): sequencing the most valuable type-strain genomes for metagenomic binning, comparative biology and taxonomic classification.</title>
        <authorList>
            <person name="Goeker M."/>
        </authorList>
    </citation>
    <scope>NUCLEOTIDE SEQUENCE [LARGE SCALE GENOMIC DNA]</scope>
    <source>
        <strain evidence="2 3">DSM 26723</strain>
    </source>
</reference>
<protein>
    <submittedName>
        <fullName evidence="2">Putative HAF family extracellular repeat protein</fullName>
    </submittedName>
</protein>